<protein>
    <submittedName>
        <fullName evidence="2">Uncharacterized protein</fullName>
    </submittedName>
</protein>
<accession>A0A165D8K0</accession>
<feature type="compositionally biased region" description="Basic and acidic residues" evidence="1">
    <location>
        <begin position="409"/>
        <end position="446"/>
    </location>
</feature>
<evidence type="ECO:0000313" key="2">
    <source>
        <dbReference type="EMBL" id="KZV83997.1"/>
    </source>
</evidence>
<organism evidence="2 3">
    <name type="scientific">Exidia glandulosa HHB12029</name>
    <dbReference type="NCBI Taxonomy" id="1314781"/>
    <lineage>
        <taxon>Eukaryota</taxon>
        <taxon>Fungi</taxon>
        <taxon>Dikarya</taxon>
        <taxon>Basidiomycota</taxon>
        <taxon>Agaricomycotina</taxon>
        <taxon>Agaricomycetes</taxon>
        <taxon>Auriculariales</taxon>
        <taxon>Exidiaceae</taxon>
        <taxon>Exidia</taxon>
    </lineage>
</organism>
<dbReference type="InParanoid" id="A0A165D8K0"/>
<feature type="compositionally biased region" description="Basic and acidic residues" evidence="1">
    <location>
        <begin position="49"/>
        <end position="64"/>
    </location>
</feature>
<dbReference type="AlphaFoldDB" id="A0A165D8K0"/>
<sequence length="474" mass="54845">MSASRRNNTQNSRRNGNNSENSPPRETVEAMQRRIRELENENSQLENENQDKEDALREHQRELHAQQQELTQAERRLADATNRPSARASKKRHRQIVESPPNSGDEGASPPPPKRPHSDDYIPSADDERAVANLGRKFTILYGMWFPSANYTSKVDDVLLLDYDPAFNVSSRFNTNATKAQGQLHDIYKLCEGEELFRYRKDSWFRRSFNYGVRQQVSDTANRLRSHCWEIFGSDVADHLRDPQDRFDHFARRIGYRPGTAAKDPYYSTIDCPFLHSTGCDTFDLEDAYTNDEFCWIMVAITRGPEAARQARLSDGKEMYIPPTTVKGDNLKISRTTAGAIAACVTFYKYTFSRDVELRPRGKTTGIEYKADFDEHLEHILKMHHDKVPSMMELFKKWDYKVFGIKEDGDHTRPDTAADRRKEEHDRLRTEMRAKLNALRREREQNGDQDDEQNGGLGREERREMEDDPDAGGN</sequence>
<feature type="compositionally biased region" description="Low complexity" evidence="1">
    <location>
        <begin position="1"/>
        <end position="25"/>
    </location>
</feature>
<keyword evidence="3" id="KW-1185">Reference proteome</keyword>
<dbReference type="STRING" id="1314781.A0A165D8K0"/>
<dbReference type="EMBL" id="KV426245">
    <property type="protein sequence ID" value="KZV83997.1"/>
    <property type="molecule type" value="Genomic_DNA"/>
</dbReference>
<reference evidence="2 3" key="1">
    <citation type="journal article" date="2016" name="Mol. Biol. Evol.">
        <title>Comparative Genomics of Early-Diverging Mushroom-Forming Fungi Provides Insights into the Origins of Lignocellulose Decay Capabilities.</title>
        <authorList>
            <person name="Nagy L.G."/>
            <person name="Riley R."/>
            <person name="Tritt A."/>
            <person name="Adam C."/>
            <person name="Daum C."/>
            <person name="Floudas D."/>
            <person name="Sun H."/>
            <person name="Yadav J.S."/>
            <person name="Pangilinan J."/>
            <person name="Larsson K.H."/>
            <person name="Matsuura K."/>
            <person name="Barry K."/>
            <person name="Labutti K."/>
            <person name="Kuo R."/>
            <person name="Ohm R.A."/>
            <person name="Bhattacharya S.S."/>
            <person name="Shirouzu T."/>
            <person name="Yoshinaga Y."/>
            <person name="Martin F.M."/>
            <person name="Grigoriev I.V."/>
            <person name="Hibbett D.S."/>
        </authorList>
    </citation>
    <scope>NUCLEOTIDE SEQUENCE [LARGE SCALE GENOMIC DNA]</scope>
    <source>
        <strain evidence="2 3">HHB12029</strain>
    </source>
</reference>
<feature type="region of interest" description="Disordered" evidence="1">
    <location>
        <begin position="409"/>
        <end position="474"/>
    </location>
</feature>
<evidence type="ECO:0000313" key="3">
    <source>
        <dbReference type="Proteomes" id="UP000077266"/>
    </source>
</evidence>
<evidence type="ECO:0000256" key="1">
    <source>
        <dbReference type="SAM" id="MobiDB-lite"/>
    </source>
</evidence>
<feature type="region of interest" description="Disordered" evidence="1">
    <location>
        <begin position="1"/>
        <end position="124"/>
    </location>
</feature>
<dbReference type="OrthoDB" id="3248009at2759"/>
<dbReference type="Proteomes" id="UP000077266">
    <property type="component" value="Unassembled WGS sequence"/>
</dbReference>
<feature type="compositionally biased region" description="Basic and acidic residues" evidence="1">
    <location>
        <begin position="26"/>
        <end position="39"/>
    </location>
</feature>
<gene>
    <name evidence="2" type="ORF">EXIGLDRAFT_842529</name>
</gene>
<proteinExistence type="predicted"/>
<name>A0A165D8K0_EXIGL</name>